<keyword evidence="2" id="KW-0521">NADP</keyword>
<protein>
    <submittedName>
        <fullName evidence="4">Uncharacterized protein</fullName>
    </submittedName>
</protein>
<dbReference type="Gene3D" id="3.40.50.720">
    <property type="entry name" value="NAD(P)-binding Rossmann-like Domain"/>
    <property type="match status" value="1"/>
</dbReference>
<proteinExistence type="inferred from homology"/>
<comment type="similarity">
    <text evidence="1">Belongs to the short-chain dehydrogenases/reductases (SDR) family.</text>
</comment>
<dbReference type="Pfam" id="PF00106">
    <property type="entry name" value="adh_short"/>
    <property type="match status" value="1"/>
</dbReference>
<evidence type="ECO:0000313" key="5">
    <source>
        <dbReference type="Proteomes" id="UP001172155"/>
    </source>
</evidence>
<organism evidence="4 5">
    <name type="scientific">Schizothecium vesticola</name>
    <dbReference type="NCBI Taxonomy" id="314040"/>
    <lineage>
        <taxon>Eukaryota</taxon>
        <taxon>Fungi</taxon>
        <taxon>Dikarya</taxon>
        <taxon>Ascomycota</taxon>
        <taxon>Pezizomycotina</taxon>
        <taxon>Sordariomycetes</taxon>
        <taxon>Sordariomycetidae</taxon>
        <taxon>Sordariales</taxon>
        <taxon>Schizotheciaceae</taxon>
        <taxon>Schizothecium</taxon>
    </lineage>
</organism>
<accession>A0AA40EKP7</accession>
<evidence type="ECO:0000313" key="4">
    <source>
        <dbReference type="EMBL" id="KAK0741113.1"/>
    </source>
</evidence>
<dbReference type="PRINTS" id="PR00081">
    <property type="entry name" value="GDHRDH"/>
</dbReference>
<comment type="caution">
    <text evidence="4">The sequence shown here is derived from an EMBL/GenBank/DDBJ whole genome shotgun (WGS) entry which is preliminary data.</text>
</comment>
<dbReference type="PANTHER" id="PTHR24320:SF252">
    <property type="entry name" value="DEHYDROGENASE_REDUCTASE FAMILY PROTEIN, PUTATIVE (AFU_ORTHOLOGUE AFUA_3G08550)-RELATED"/>
    <property type="match status" value="1"/>
</dbReference>
<dbReference type="Proteomes" id="UP001172155">
    <property type="component" value="Unassembled WGS sequence"/>
</dbReference>
<reference evidence="4" key="1">
    <citation type="submission" date="2023-06" db="EMBL/GenBank/DDBJ databases">
        <title>Genome-scale phylogeny and comparative genomics of the fungal order Sordariales.</title>
        <authorList>
            <consortium name="Lawrence Berkeley National Laboratory"/>
            <person name="Hensen N."/>
            <person name="Bonometti L."/>
            <person name="Westerberg I."/>
            <person name="Brannstrom I.O."/>
            <person name="Guillou S."/>
            <person name="Cros-Aarteil S."/>
            <person name="Calhoun S."/>
            <person name="Haridas S."/>
            <person name="Kuo A."/>
            <person name="Mondo S."/>
            <person name="Pangilinan J."/>
            <person name="Riley R."/>
            <person name="LaButti K."/>
            <person name="Andreopoulos B."/>
            <person name="Lipzen A."/>
            <person name="Chen C."/>
            <person name="Yanf M."/>
            <person name="Daum C."/>
            <person name="Ng V."/>
            <person name="Clum A."/>
            <person name="Steindorff A."/>
            <person name="Ohm R."/>
            <person name="Martin F."/>
            <person name="Silar P."/>
            <person name="Natvig D."/>
            <person name="Lalanne C."/>
            <person name="Gautier V."/>
            <person name="Ament-velasquez S.L."/>
            <person name="Kruys A."/>
            <person name="Hutchinson M.I."/>
            <person name="Powell A.J."/>
            <person name="Barry K."/>
            <person name="Miller A.N."/>
            <person name="Grigoriev I.V."/>
            <person name="Debuchy R."/>
            <person name="Gladieux P."/>
            <person name="Thoren M.H."/>
            <person name="Johannesson H."/>
        </authorList>
    </citation>
    <scope>NUCLEOTIDE SEQUENCE</scope>
    <source>
        <strain evidence="4">SMH3187-1</strain>
    </source>
</reference>
<dbReference type="GO" id="GO:0016491">
    <property type="term" value="F:oxidoreductase activity"/>
    <property type="evidence" value="ECO:0007669"/>
    <property type="project" value="UniProtKB-KW"/>
</dbReference>
<keyword evidence="5" id="KW-1185">Reference proteome</keyword>
<keyword evidence="3" id="KW-0560">Oxidoreductase</keyword>
<evidence type="ECO:0000256" key="3">
    <source>
        <dbReference type="ARBA" id="ARBA00023002"/>
    </source>
</evidence>
<dbReference type="AlphaFoldDB" id="A0AA40EKP7"/>
<name>A0AA40EKP7_9PEZI</name>
<dbReference type="InterPro" id="IPR002347">
    <property type="entry name" value="SDR_fam"/>
</dbReference>
<dbReference type="PANTHER" id="PTHR24320">
    <property type="entry name" value="RETINOL DEHYDROGENASE"/>
    <property type="match status" value="1"/>
</dbReference>
<gene>
    <name evidence="4" type="ORF">B0T18DRAFT_432292</name>
</gene>
<evidence type="ECO:0000256" key="2">
    <source>
        <dbReference type="ARBA" id="ARBA00022857"/>
    </source>
</evidence>
<evidence type="ECO:0000256" key="1">
    <source>
        <dbReference type="ARBA" id="ARBA00006484"/>
    </source>
</evidence>
<dbReference type="SUPFAM" id="SSF51735">
    <property type="entry name" value="NAD(P)-binding Rossmann-fold domains"/>
    <property type="match status" value="1"/>
</dbReference>
<dbReference type="EMBL" id="JAUKUD010000006">
    <property type="protein sequence ID" value="KAK0741113.1"/>
    <property type="molecule type" value="Genomic_DNA"/>
</dbReference>
<sequence length="328" mass="35481">MGQAPIPPTPSGTKLTGKTVIVTGGNAGLGLEAARQFLVLGVSRLILGCRSVSRGEAAASALRGSPEVVKTNPDAIIQVFELDLDDYNSGLQFAARVKREVKELDVLLNNGGIAIMSYQKSKNGHERTMQVNCYTYVLICLELLPLLRSTAAIRGSPTRITFVGSATQISQNTLAKHPVADGRNVLDHFDDRAYYNRFCRYADSKLAVSALTRRLSTLAPSEVVVNNLCPGLVQTGLDKNLPLVLRGIMGLVRKTMARTVDEGARTLIYATVVAGAETSGKFMQNNRIDPGAAFLNTPEGDEFVDRLWRDVVDEVATVDPSLQEYVGE</sequence>
<dbReference type="InterPro" id="IPR036291">
    <property type="entry name" value="NAD(P)-bd_dom_sf"/>
</dbReference>